<feature type="domain" description="DNA mismatch repair proteins mutS family" evidence="7">
    <location>
        <begin position="698"/>
        <end position="714"/>
    </location>
</feature>
<sequence>MQNVRYSSSSVIPGSSSGNSGDFWKYFADQISSNKPTTSTSKTSSSLNEAYPHLFRNMNKITPKETPRKTPKASTRTSSRTPKTLKTTTSDSFEKDSHTLVAISEGRGLARGEIGIAALDVSCPHLILCQISDTQTYSNTLIKINVLNPVEVVLPHTFCEGTNISKLYASIQETFPSVSLTLVHRRHFNDGKGLQIIKNVCANEYASVELLVSHKFYALCAAAALIRYVEYKQSTIFLPKSLKIEYQGPHNSTVIDVDSAHRLELVKSCTGTVAQHCLFGVLNRCRTNGGIRLLRANILEPPCSLQTIMYRLECVQELISKPEILHSLQNILVKVSYADRLLTLCMHAPQQDTLRAAEQQMNYVLLLKTTLEQIPILSVALENAESEFLCTVREDLQNVYFDTIRKRISETIQDDAHMAKNYVTAQYQRCFAVKPGINGLLDVARKTYSELIEDMIEMVQKIGESCGLPVILKFNALRGFHMQLIYSNKRLYKESDLPSKFIQVQKRRNSLTFTTQELIHADERCSDVRNEIQMMSNVVIFKLLVDIRDRIGCLYKLCENIAYLDMLVSFARASALPNFVMPKFGDTLDVKGSHHPILEFINPSEPVANDIFSSVHSNVHIITGPNMSGKSIYIRQVVLLQITAQIGCYVPAVDATFRISDRIFTRIGFDDSIECNASTFVLEIREVQYILQTMTPSSLIIMDELCRGTSSEEGTAVAWTLCESLLQSDAFIFLTTHFMLLTKLESIYTNVKNYHFGILEQEDNPNQFFYSHRLLPGPSQSNNYGIHLAEILGMPESIAKQAKELSGNIFSQEQPTIETNGNINDDRLYLELHCELLKILKQGPLSKKACLDLKYRLFPSVTTSDELIEIGEIIPCSSNREDLPITPTTSQKNIPIDDMTAQDILPSLLCNTLRKENVEVTKGESCKNFVDNEYNFSHVSFQCGNMERDAGGTLRNVGENIEELNADNDYNFSKGFQYDNTEGTENSFREENIEEMNESNSDNEYNFTNAGFEFDNVKDLEAHIESNDFFQFPLEDRSDSNERTILDVLNDLTEEN</sequence>
<dbReference type="Gene3D" id="1.10.1420.10">
    <property type="match status" value="2"/>
</dbReference>
<dbReference type="Gene3D" id="3.30.420.110">
    <property type="entry name" value="MutS, connector domain"/>
    <property type="match status" value="1"/>
</dbReference>
<dbReference type="GO" id="GO:0007131">
    <property type="term" value="P:reciprocal meiotic recombination"/>
    <property type="evidence" value="ECO:0007669"/>
    <property type="project" value="TreeGrafter"/>
</dbReference>
<evidence type="ECO:0000256" key="3">
    <source>
        <dbReference type="ARBA" id="ARBA00022840"/>
    </source>
</evidence>
<reference evidence="8 9" key="1">
    <citation type="submission" date="2024-03" db="EMBL/GenBank/DDBJ databases">
        <title>The genome assembly and annotation of the cricket Gryllus longicercus Weissman &amp; Gray.</title>
        <authorList>
            <person name="Szrajer S."/>
            <person name="Gray D."/>
            <person name="Ylla G."/>
        </authorList>
    </citation>
    <scope>NUCLEOTIDE SEQUENCE [LARGE SCALE GENOMIC DNA]</scope>
    <source>
        <strain evidence="8">DAG 2021-001</strain>
        <tissue evidence="8">Whole body minus gut</tissue>
    </source>
</reference>
<dbReference type="InterPro" id="IPR007860">
    <property type="entry name" value="DNA_mmatch_repair_MutS_con_dom"/>
</dbReference>
<dbReference type="InterPro" id="IPR027417">
    <property type="entry name" value="P-loop_NTPase"/>
</dbReference>
<keyword evidence="3" id="KW-0067">ATP-binding</keyword>
<evidence type="ECO:0000256" key="2">
    <source>
        <dbReference type="ARBA" id="ARBA00022741"/>
    </source>
</evidence>
<dbReference type="Pfam" id="PF05192">
    <property type="entry name" value="MutS_III"/>
    <property type="match status" value="1"/>
</dbReference>
<organism evidence="8 9">
    <name type="scientific">Gryllus longicercus</name>
    <dbReference type="NCBI Taxonomy" id="2509291"/>
    <lineage>
        <taxon>Eukaryota</taxon>
        <taxon>Metazoa</taxon>
        <taxon>Ecdysozoa</taxon>
        <taxon>Arthropoda</taxon>
        <taxon>Hexapoda</taxon>
        <taxon>Insecta</taxon>
        <taxon>Pterygota</taxon>
        <taxon>Neoptera</taxon>
        <taxon>Polyneoptera</taxon>
        <taxon>Orthoptera</taxon>
        <taxon>Ensifera</taxon>
        <taxon>Gryllidea</taxon>
        <taxon>Grylloidea</taxon>
        <taxon>Gryllidae</taxon>
        <taxon>Gryllinae</taxon>
        <taxon>Gryllus</taxon>
    </lineage>
</organism>
<dbReference type="GO" id="GO:0030983">
    <property type="term" value="F:mismatched DNA binding"/>
    <property type="evidence" value="ECO:0007669"/>
    <property type="project" value="InterPro"/>
</dbReference>
<dbReference type="InterPro" id="IPR007861">
    <property type="entry name" value="DNA_mismatch_repair_MutS_clamp"/>
</dbReference>
<dbReference type="GO" id="GO:0006298">
    <property type="term" value="P:mismatch repair"/>
    <property type="evidence" value="ECO:0007669"/>
    <property type="project" value="InterPro"/>
</dbReference>
<dbReference type="Proteomes" id="UP001378592">
    <property type="component" value="Unassembled WGS sequence"/>
</dbReference>
<evidence type="ECO:0000313" key="9">
    <source>
        <dbReference type="Proteomes" id="UP001378592"/>
    </source>
</evidence>
<feature type="compositionally biased region" description="Polar residues" evidence="6">
    <location>
        <begin position="72"/>
        <end position="91"/>
    </location>
</feature>
<proteinExistence type="inferred from homology"/>
<accession>A0AAN9VXI7</accession>
<keyword evidence="2" id="KW-0547">Nucleotide-binding</keyword>
<feature type="region of interest" description="Disordered" evidence="6">
    <location>
        <begin position="55"/>
        <end position="92"/>
    </location>
</feature>
<dbReference type="InterPro" id="IPR045076">
    <property type="entry name" value="MutS"/>
</dbReference>
<dbReference type="Pfam" id="PF00488">
    <property type="entry name" value="MutS_V"/>
    <property type="match status" value="1"/>
</dbReference>
<dbReference type="PROSITE" id="PS00486">
    <property type="entry name" value="DNA_MISMATCH_REPAIR_2"/>
    <property type="match status" value="1"/>
</dbReference>
<gene>
    <name evidence="8" type="ORF">R5R35_010015</name>
</gene>
<comment type="similarity">
    <text evidence="1">Belongs to the DNA mismatch repair MutS family.</text>
</comment>
<dbReference type="GO" id="GO:0005634">
    <property type="term" value="C:nucleus"/>
    <property type="evidence" value="ECO:0007669"/>
    <property type="project" value="TreeGrafter"/>
</dbReference>
<dbReference type="SMART" id="SM00534">
    <property type="entry name" value="MUTSac"/>
    <property type="match status" value="1"/>
</dbReference>
<evidence type="ECO:0000256" key="1">
    <source>
        <dbReference type="ARBA" id="ARBA00006271"/>
    </source>
</evidence>
<dbReference type="Pfam" id="PF05188">
    <property type="entry name" value="MutS_II"/>
    <property type="match status" value="1"/>
</dbReference>
<evidence type="ECO:0000313" key="8">
    <source>
        <dbReference type="EMBL" id="KAK7869647.1"/>
    </source>
</evidence>
<dbReference type="EMBL" id="JAZDUA010000071">
    <property type="protein sequence ID" value="KAK7869647.1"/>
    <property type="molecule type" value="Genomic_DNA"/>
</dbReference>
<dbReference type="GO" id="GO:0140664">
    <property type="term" value="F:ATP-dependent DNA damage sensor activity"/>
    <property type="evidence" value="ECO:0007669"/>
    <property type="project" value="InterPro"/>
</dbReference>
<dbReference type="GO" id="GO:0005524">
    <property type="term" value="F:ATP binding"/>
    <property type="evidence" value="ECO:0007669"/>
    <property type="project" value="UniProtKB-KW"/>
</dbReference>
<dbReference type="FunFam" id="3.30.420.110:FF:000003">
    <property type="entry name" value="mutS protein homolog 4"/>
    <property type="match status" value="1"/>
</dbReference>
<dbReference type="SUPFAM" id="SSF48334">
    <property type="entry name" value="DNA repair protein MutS, domain III"/>
    <property type="match status" value="1"/>
</dbReference>
<dbReference type="InterPro" id="IPR007696">
    <property type="entry name" value="DNA_mismatch_repair_MutS_core"/>
</dbReference>
<protein>
    <recommendedName>
        <fullName evidence="7">DNA mismatch repair proteins mutS family domain-containing protein</fullName>
    </recommendedName>
</protein>
<dbReference type="InterPro" id="IPR000432">
    <property type="entry name" value="DNA_mismatch_repair_MutS_C"/>
</dbReference>
<dbReference type="SUPFAM" id="SSF52540">
    <property type="entry name" value="P-loop containing nucleoside triphosphate hydrolases"/>
    <property type="match status" value="1"/>
</dbReference>
<comment type="caution">
    <text evidence="8">The sequence shown here is derived from an EMBL/GenBank/DDBJ whole genome shotgun (WGS) entry which is preliminary data.</text>
</comment>
<evidence type="ECO:0000256" key="4">
    <source>
        <dbReference type="ARBA" id="ARBA00023125"/>
    </source>
</evidence>
<dbReference type="InterPro" id="IPR036678">
    <property type="entry name" value="MutS_con_dom_sf"/>
</dbReference>
<dbReference type="Gene3D" id="3.40.50.300">
    <property type="entry name" value="P-loop containing nucleotide triphosphate hydrolases"/>
    <property type="match status" value="1"/>
</dbReference>
<evidence type="ECO:0000256" key="6">
    <source>
        <dbReference type="SAM" id="MobiDB-lite"/>
    </source>
</evidence>
<keyword evidence="5" id="KW-0469">Meiosis</keyword>
<dbReference type="PANTHER" id="PTHR11361">
    <property type="entry name" value="DNA MISMATCH REPAIR PROTEIN MUTS FAMILY MEMBER"/>
    <property type="match status" value="1"/>
</dbReference>
<dbReference type="SUPFAM" id="SSF53150">
    <property type="entry name" value="DNA repair protein MutS, domain II"/>
    <property type="match status" value="1"/>
</dbReference>
<dbReference type="InterPro" id="IPR036187">
    <property type="entry name" value="DNA_mismatch_repair_MutS_sf"/>
</dbReference>
<dbReference type="Pfam" id="PF05190">
    <property type="entry name" value="MutS_IV"/>
    <property type="match status" value="1"/>
</dbReference>
<dbReference type="FunFam" id="3.40.50.300:FF:000870">
    <property type="entry name" value="MutS protein homolog 4"/>
    <property type="match status" value="1"/>
</dbReference>
<keyword evidence="4" id="KW-0238">DNA-binding</keyword>
<dbReference type="PANTHER" id="PTHR11361:SF21">
    <property type="entry name" value="MUTS PROTEIN HOMOLOG 4"/>
    <property type="match status" value="1"/>
</dbReference>
<dbReference type="SMART" id="SM00533">
    <property type="entry name" value="MUTSd"/>
    <property type="match status" value="1"/>
</dbReference>
<evidence type="ECO:0000259" key="7">
    <source>
        <dbReference type="PROSITE" id="PS00486"/>
    </source>
</evidence>
<name>A0AAN9VXI7_9ORTH</name>
<keyword evidence="9" id="KW-1185">Reference proteome</keyword>
<evidence type="ECO:0000256" key="5">
    <source>
        <dbReference type="ARBA" id="ARBA00023254"/>
    </source>
</evidence>
<dbReference type="AlphaFoldDB" id="A0AAN9VXI7"/>